<dbReference type="InterPro" id="IPR001077">
    <property type="entry name" value="COMT_C"/>
</dbReference>
<evidence type="ECO:0000259" key="4">
    <source>
        <dbReference type="Pfam" id="PF00891"/>
    </source>
</evidence>
<gene>
    <name evidence="6" type="ORF">ACFQSB_12735</name>
</gene>
<dbReference type="InterPro" id="IPR016461">
    <property type="entry name" value="COMT-like"/>
</dbReference>
<reference evidence="7" key="1">
    <citation type="journal article" date="2019" name="Int. J. Syst. Evol. Microbiol.">
        <title>The Global Catalogue of Microorganisms (GCM) 10K type strain sequencing project: providing services to taxonomists for standard genome sequencing and annotation.</title>
        <authorList>
            <consortium name="The Broad Institute Genomics Platform"/>
            <consortium name="The Broad Institute Genome Sequencing Center for Infectious Disease"/>
            <person name="Wu L."/>
            <person name="Ma J."/>
        </authorList>
    </citation>
    <scope>NUCLEOTIDE SEQUENCE [LARGE SCALE GENOMIC DNA]</scope>
    <source>
        <strain evidence="7">CECT 7649</strain>
    </source>
</reference>
<dbReference type="InterPro" id="IPR029063">
    <property type="entry name" value="SAM-dependent_MTases_sf"/>
</dbReference>
<dbReference type="Pfam" id="PF00891">
    <property type="entry name" value="Methyltransf_2"/>
    <property type="match status" value="1"/>
</dbReference>
<keyword evidence="1 6" id="KW-0489">Methyltransferase</keyword>
<dbReference type="GO" id="GO:0032259">
    <property type="term" value="P:methylation"/>
    <property type="evidence" value="ECO:0007669"/>
    <property type="project" value="UniProtKB-KW"/>
</dbReference>
<dbReference type="GO" id="GO:0008168">
    <property type="term" value="F:methyltransferase activity"/>
    <property type="evidence" value="ECO:0007669"/>
    <property type="project" value="UniProtKB-KW"/>
</dbReference>
<keyword evidence="3" id="KW-0949">S-adenosyl-L-methionine</keyword>
<comment type="caution">
    <text evidence="6">The sequence shown here is derived from an EMBL/GenBank/DDBJ whole genome shotgun (WGS) entry which is preliminary data.</text>
</comment>
<dbReference type="InterPro" id="IPR036390">
    <property type="entry name" value="WH_DNA-bd_sf"/>
</dbReference>
<name>A0ABW2P0Z6_9ACTN</name>
<dbReference type="Gene3D" id="3.40.50.150">
    <property type="entry name" value="Vaccinia Virus protein VP39"/>
    <property type="match status" value="1"/>
</dbReference>
<sequence length="348" mass="37782">MTTTPPAPPSSDVAAATAIVRLNTAYTAARTLHSAVELGLFEVLAEAPATLPRIRERLGLHPRMAADFLDALVGLGLLLRDGEGAYSNAPATARLLVPGTPEYIGGTVAKSARHHYTMWGSLTEALRDGRPKSAGLADKGAMARLYNDAAATREFMGHMDAHNGFCGREVARCVDWGRHRAFIDVGGARGNVAAQIVGRHPHLRGGVFDLPALRPHFEEHVAGLGVADRVDFHPGDFFTDDLPETDVVVIGHVLHDWPVEVRQMVIDKAFRATRPGGCLVVYDQMIDEERTDPHPLLTSLNVRLVREGGSEYTVAEIRDWAEKAGYRVAYSVRVNTIGDDTVFVAARD</sequence>
<dbReference type="EMBL" id="JBHTCG010000007">
    <property type="protein sequence ID" value="MFC7383079.1"/>
    <property type="molecule type" value="Genomic_DNA"/>
</dbReference>
<organism evidence="6 7">
    <name type="scientific">Sphaerisporangium rhizosphaerae</name>
    <dbReference type="NCBI Taxonomy" id="2269375"/>
    <lineage>
        <taxon>Bacteria</taxon>
        <taxon>Bacillati</taxon>
        <taxon>Actinomycetota</taxon>
        <taxon>Actinomycetes</taxon>
        <taxon>Streptosporangiales</taxon>
        <taxon>Streptosporangiaceae</taxon>
        <taxon>Sphaerisporangium</taxon>
    </lineage>
</organism>
<dbReference type="CDD" id="cd02440">
    <property type="entry name" value="AdoMet_MTases"/>
    <property type="match status" value="1"/>
</dbReference>
<dbReference type="RefSeq" id="WP_354923860.1">
    <property type="nucleotide sequence ID" value="NZ_JBHTCG010000007.1"/>
</dbReference>
<evidence type="ECO:0000313" key="6">
    <source>
        <dbReference type="EMBL" id="MFC7383079.1"/>
    </source>
</evidence>
<feature type="domain" description="O-methyltransferase C-terminal" evidence="4">
    <location>
        <begin position="119"/>
        <end position="327"/>
    </location>
</feature>
<evidence type="ECO:0000256" key="3">
    <source>
        <dbReference type="ARBA" id="ARBA00022691"/>
    </source>
</evidence>
<dbReference type="Pfam" id="PF08100">
    <property type="entry name" value="Dimerisation"/>
    <property type="match status" value="1"/>
</dbReference>
<keyword evidence="7" id="KW-1185">Reference proteome</keyword>
<evidence type="ECO:0000259" key="5">
    <source>
        <dbReference type="Pfam" id="PF08100"/>
    </source>
</evidence>
<protein>
    <submittedName>
        <fullName evidence="6">Methyltransferase</fullName>
    </submittedName>
</protein>
<dbReference type="InterPro" id="IPR036388">
    <property type="entry name" value="WH-like_DNA-bd_sf"/>
</dbReference>
<dbReference type="PANTHER" id="PTHR43712:SF2">
    <property type="entry name" value="O-METHYLTRANSFERASE CICE"/>
    <property type="match status" value="1"/>
</dbReference>
<dbReference type="Proteomes" id="UP001596496">
    <property type="component" value="Unassembled WGS sequence"/>
</dbReference>
<evidence type="ECO:0000256" key="1">
    <source>
        <dbReference type="ARBA" id="ARBA00022603"/>
    </source>
</evidence>
<dbReference type="PROSITE" id="PS51683">
    <property type="entry name" value="SAM_OMT_II"/>
    <property type="match status" value="1"/>
</dbReference>
<evidence type="ECO:0000256" key="2">
    <source>
        <dbReference type="ARBA" id="ARBA00022679"/>
    </source>
</evidence>
<dbReference type="InterPro" id="IPR012967">
    <property type="entry name" value="COMT_dimerisation"/>
</dbReference>
<feature type="domain" description="O-methyltransferase dimerisation" evidence="5">
    <location>
        <begin position="24"/>
        <end position="97"/>
    </location>
</feature>
<proteinExistence type="predicted"/>
<dbReference type="PANTHER" id="PTHR43712">
    <property type="entry name" value="PUTATIVE (AFU_ORTHOLOGUE AFUA_4G14580)-RELATED"/>
    <property type="match status" value="1"/>
</dbReference>
<keyword evidence="2" id="KW-0808">Transferase</keyword>
<dbReference type="SUPFAM" id="SSF46785">
    <property type="entry name" value="Winged helix' DNA-binding domain"/>
    <property type="match status" value="1"/>
</dbReference>
<evidence type="ECO:0000313" key="7">
    <source>
        <dbReference type="Proteomes" id="UP001596496"/>
    </source>
</evidence>
<accession>A0ABW2P0Z6</accession>
<dbReference type="SUPFAM" id="SSF53335">
    <property type="entry name" value="S-adenosyl-L-methionine-dependent methyltransferases"/>
    <property type="match status" value="1"/>
</dbReference>
<dbReference type="PIRSF" id="PIRSF005739">
    <property type="entry name" value="O-mtase"/>
    <property type="match status" value="1"/>
</dbReference>
<dbReference type="Gene3D" id="1.10.10.10">
    <property type="entry name" value="Winged helix-like DNA-binding domain superfamily/Winged helix DNA-binding domain"/>
    <property type="match status" value="1"/>
</dbReference>